<dbReference type="EMBL" id="JAGQDE010000002">
    <property type="protein sequence ID" value="MBQ0957970.1"/>
    <property type="molecule type" value="Genomic_DNA"/>
</dbReference>
<accession>A0A940YR86</accession>
<proteinExistence type="predicted"/>
<evidence type="ECO:0000256" key="1">
    <source>
        <dbReference type="SAM" id="Phobius"/>
    </source>
</evidence>
<keyword evidence="1" id="KW-0472">Membrane</keyword>
<dbReference type="AlphaFoldDB" id="A0A940YR86"/>
<organism evidence="2 3">
    <name type="scientific">Ideonella aquatica</name>
    <dbReference type="NCBI Taxonomy" id="2824119"/>
    <lineage>
        <taxon>Bacteria</taxon>
        <taxon>Pseudomonadati</taxon>
        <taxon>Pseudomonadota</taxon>
        <taxon>Betaproteobacteria</taxon>
        <taxon>Burkholderiales</taxon>
        <taxon>Sphaerotilaceae</taxon>
        <taxon>Ideonella</taxon>
    </lineage>
</organism>
<sequence length="164" mass="17561">MSNVPYWVFAILVGLVILGLLQARPSRASRGKVLTMPLVITLVSLSAIVQLFGWNLAALAAWGLGLSLLVAKRRLISFSAQASFSASQEVFLIPGSWLPLALLMGLFALRFFATGSLVRHPELAEQLSYAALIGLGFGVFAGAFVARSLLIFGRAYGPNKLIVD</sequence>
<evidence type="ECO:0008006" key="4">
    <source>
        <dbReference type="Google" id="ProtNLM"/>
    </source>
</evidence>
<gene>
    <name evidence="2" type="ORF">KAK06_03265</name>
</gene>
<dbReference type="Pfam" id="PF20327">
    <property type="entry name" value="DUF6622"/>
    <property type="match status" value="1"/>
</dbReference>
<comment type="caution">
    <text evidence="2">The sequence shown here is derived from an EMBL/GenBank/DDBJ whole genome shotgun (WGS) entry which is preliminary data.</text>
</comment>
<keyword evidence="1" id="KW-0812">Transmembrane</keyword>
<evidence type="ECO:0000313" key="3">
    <source>
        <dbReference type="Proteomes" id="UP000678374"/>
    </source>
</evidence>
<evidence type="ECO:0000313" key="2">
    <source>
        <dbReference type="EMBL" id="MBQ0957970.1"/>
    </source>
</evidence>
<keyword evidence="1" id="KW-1133">Transmembrane helix</keyword>
<dbReference type="RefSeq" id="WP_210800370.1">
    <property type="nucleotide sequence ID" value="NZ_JAGQDE010000002.1"/>
</dbReference>
<feature type="transmembrane region" description="Helical" evidence="1">
    <location>
        <begin position="47"/>
        <end position="70"/>
    </location>
</feature>
<protein>
    <recommendedName>
        <fullName evidence="4">DUF1453 domain-containing protein</fullName>
    </recommendedName>
</protein>
<dbReference type="InterPro" id="IPR046730">
    <property type="entry name" value="DUF6622"/>
</dbReference>
<keyword evidence="3" id="KW-1185">Reference proteome</keyword>
<name>A0A940YR86_9BURK</name>
<feature type="transmembrane region" description="Helical" evidence="1">
    <location>
        <begin position="129"/>
        <end position="152"/>
    </location>
</feature>
<reference evidence="2" key="1">
    <citation type="submission" date="2021-04" db="EMBL/GenBank/DDBJ databases">
        <title>The genome sequence of Ideonella sp. 4Y11.</title>
        <authorList>
            <person name="Liu Y."/>
        </authorList>
    </citation>
    <scope>NUCLEOTIDE SEQUENCE</scope>
    <source>
        <strain evidence="2">4Y11</strain>
    </source>
</reference>
<dbReference type="Proteomes" id="UP000678374">
    <property type="component" value="Unassembled WGS sequence"/>
</dbReference>
<feature type="transmembrane region" description="Helical" evidence="1">
    <location>
        <begin position="90"/>
        <end position="109"/>
    </location>
</feature>